<dbReference type="EMBL" id="UINC01069849">
    <property type="protein sequence ID" value="SVC03549.1"/>
    <property type="molecule type" value="Genomic_DNA"/>
</dbReference>
<organism evidence="1">
    <name type="scientific">marine metagenome</name>
    <dbReference type="NCBI Taxonomy" id="408172"/>
    <lineage>
        <taxon>unclassified sequences</taxon>
        <taxon>metagenomes</taxon>
        <taxon>ecological metagenomes</taxon>
    </lineage>
</organism>
<accession>A0A382IW43</accession>
<reference evidence="1" key="1">
    <citation type="submission" date="2018-05" db="EMBL/GenBank/DDBJ databases">
        <authorList>
            <person name="Lanie J.A."/>
            <person name="Ng W.-L."/>
            <person name="Kazmierczak K.M."/>
            <person name="Andrzejewski T.M."/>
            <person name="Davidsen T.M."/>
            <person name="Wayne K.J."/>
            <person name="Tettelin H."/>
            <person name="Glass J.I."/>
            <person name="Rusch D."/>
            <person name="Podicherti R."/>
            <person name="Tsui H.-C.T."/>
            <person name="Winkler M.E."/>
        </authorList>
    </citation>
    <scope>NUCLEOTIDE SEQUENCE</scope>
</reference>
<gene>
    <name evidence="1" type="ORF">METZ01_LOCUS256403</name>
</gene>
<evidence type="ECO:0000313" key="1">
    <source>
        <dbReference type="EMBL" id="SVC03549.1"/>
    </source>
</evidence>
<name>A0A382IW43_9ZZZZ</name>
<dbReference type="AlphaFoldDB" id="A0A382IW43"/>
<proteinExistence type="predicted"/>
<protein>
    <submittedName>
        <fullName evidence="1">Uncharacterized protein</fullName>
    </submittedName>
</protein>
<sequence>MRIKVQQISEQQNMKKKLANVKYVAVEFAYDHFKNGEDAVNDAIGHGYQVMETYKTESGIVVVLGLYRFGVV</sequence>